<feature type="compositionally biased region" description="Acidic residues" evidence="1">
    <location>
        <begin position="351"/>
        <end position="363"/>
    </location>
</feature>
<evidence type="ECO:0000256" key="1">
    <source>
        <dbReference type="SAM" id="MobiDB-lite"/>
    </source>
</evidence>
<feature type="compositionally biased region" description="Basic residues" evidence="1">
    <location>
        <begin position="91"/>
        <end position="101"/>
    </location>
</feature>
<dbReference type="AlphaFoldDB" id="A0A6J3MEH8"/>
<feature type="compositionally biased region" description="Low complexity" evidence="1">
    <location>
        <begin position="368"/>
        <end position="379"/>
    </location>
</feature>
<dbReference type="OrthoDB" id="5398515at2759"/>
<dbReference type="RefSeq" id="XP_033463441.1">
    <property type="nucleotide sequence ID" value="XM_033598923.1"/>
</dbReference>
<feature type="compositionally biased region" description="Low complexity" evidence="1">
    <location>
        <begin position="21"/>
        <end position="31"/>
    </location>
</feature>
<gene>
    <name evidence="3" type="ORF">K489DRAFT_115072</name>
</gene>
<organism evidence="3">
    <name type="scientific">Dissoconium aciculare CBS 342.82</name>
    <dbReference type="NCBI Taxonomy" id="1314786"/>
    <lineage>
        <taxon>Eukaryota</taxon>
        <taxon>Fungi</taxon>
        <taxon>Dikarya</taxon>
        <taxon>Ascomycota</taxon>
        <taxon>Pezizomycotina</taxon>
        <taxon>Dothideomycetes</taxon>
        <taxon>Dothideomycetidae</taxon>
        <taxon>Mycosphaerellales</taxon>
        <taxon>Dissoconiaceae</taxon>
        <taxon>Dissoconium</taxon>
    </lineage>
</organism>
<name>A0A6J3MEH8_9PEZI</name>
<feature type="region of interest" description="Disordered" evidence="1">
    <location>
        <begin position="313"/>
        <end position="492"/>
    </location>
</feature>
<feature type="compositionally biased region" description="Polar residues" evidence="1">
    <location>
        <begin position="400"/>
        <end position="414"/>
    </location>
</feature>
<dbReference type="GeneID" id="54356722"/>
<feature type="compositionally biased region" description="Polar residues" evidence="1">
    <location>
        <begin position="72"/>
        <end position="90"/>
    </location>
</feature>
<reference evidence="3" key="1">
    <citation type="submission" date="2020-01" db="EMBL/GenBank/DDBJ databases">
        <authorList>
            <consortium name="DOE Joint Genome Institute"/>
            <person name="Haridas S."/>
            <person name="Albert R."/>
            <person name="Binder M."/>
            <person name="Bloem J."/>
            <person name="Labutti K."/>
            <person name="Salamov A."/>
            <person name="Andreopoulos B."/>
            <person name="Baker S.E."/>
            <person name="Barry K."/>
            <person name="Bills G."/>
            <person name="Bluhm B.H."/>
            <person name="Cannon C."/>
            <person name="Castanera R."/>
            <person name="Culley D.E."/>
            <person name="Daum C."/>
            <person name="Ezra D."/>
            <person name="Gonzalez J.B."/>
            <person name="Henrissat B."/>
            <person name="Kuo A."/>
            <person name="Liang C."/>
            <person name="Lipzen A."/>
            <person name="Lutzoni F."/>
            <person name="Magnuson J."/>
            <person name="Mondo S."/>
            <person name="Nolan M."/>
            <person name="Ohm R."/>
            <person name="Pangilinan J."/>
            <person name="Park H.-J."/>
            <person name="Ramirez L."/>
            <person name="Alfaro M."/>
            <person name="Sun H."/>
            <person name="Tritt A."/>
            <person name="Yoshinaga Y."/>
            <person name="Zwiers L.-H."/>
            <person name="Turgeon B.G."/>
            <person name="Goodwin S.B."/>
            <person name="Spatafora J.W."/>
            <person name="Crous P.W."/>
            <person name="Grigoriev I.V."/>
        </authorList>
    </citation>
    <scope>NUCLEOTIDE SEQUENCE</scope>
    <source>
        <strain evidence="3">CBS 342.82</strain>
    </source>
</reference>
<sequence>MDGPPAMLLNGSPNSFPTIGTPEPSTPTRSPTTPPMRGIKRPNTPPAPAHGALLEEYLPYHSMSPSRKAGSSFASAATDDTNPSSSTVKSTPRRAAGKRARYEHLASPPCSPLRKADRITPPAPNTPRRAVNDTNGTADNIHLRSDADHPHRSLLSGATYDVLDMLPTPSKTPLKKRAKHSGWGFQPENPNDAMPKPRKIKTEILRHQSDEHDFGLYDANADSSIANNGEIDIFTDTNARVPEVDVSGENPFMSARHSATAATTRRLTRSQKTEEQLVEEASMEEAVARGEGMVFTFRGKKVFRPYDDASHQSVEQSLEQRNLRRAAGVTSERPFTRSQIQPRRLFTSATDDVDTEADTDIESEQIGASSSHAQSQSSHTGHEIPKTPMKSRAGLDTPPATVTRSSRRLNQQLAAISENHDAASERVVEESETSPVRTKPRRPNPFDSWQRTKSRTSTGAAKRGADLSEAGSSGSFEKRTRASERRIDATTP</sequence>
<dbReference type="Proteomes" id="UP000504637">
    <property type="component" value="Unplaced"/>
</dbReference>
<feature type="region of interest" description="Disordered" evidence="1">
    <location>
        <begin position="171"/>
        <end position="196"/>
    </location>
</feature>
<keyword evidence="2" id="KW-1185">Reference proteome</keyword>
<proteinExistence type="predicted"/>
<evidence type="ECO:0000313" key="3">
    <source>
        <dbReference type="RefSeq" id="XP_033463441.1"/>
    </source>
</evidence>
<protein>
    <submittedName>
        <fullName evidence="3">Uncharacterized protein</fullName>
    </submittedName>
</protein>
<feature type="compositionally biased region" description="Basic and acidic residues" evidence="1">
    <location>
        <begin position="418"/>
        <end position="429"/>
    </location>
</feature>
<accession>A0A6J3MEH8</accession>
<evidence type="ECO:0000313" key="2">
    <source>
        <dbReference type="Proteomes" id="UP000504637"/>
    </source>
</evidence>
<reference evidence="3" key="2">
    <citation type="submission" date="2020-04" db="EMBL/GenBank/DDBJ databases">
        <authorList>
            <consortium name="NCBI Genome Project"/>
        </authorList>
    </citation>
    <scope>NUCLEOTIDE SEQUENCE</scope>
    <source>
        <strain evidence="3">CBS 342.82</strain>
    </source>
</reference>
<feature type="region of interest" description="Disordered" evidence="1">
    <location>
        <begin position="1"/>
        <end position="136"/>
    </location>
</feature>
<feature type="compositionally biased region" description="Basic and acidic residues" evidence="1">
    <location>
        <begin position="476"/>
        <end position="492"/>
    </location>
</feature>
<feature type="compositionally biased region" description="Polar residues" evidence="1">
    <location>
        <begin position="447"/>
        <end position="459"/>
    </location>
</feature>
<reference evidence="3" key="3">
    <citation type="submission" date="2025-08" db="UniProtKB">
        <authorList>
            <consortium name="RefSeq"/>
        </authorList>
    </citation>
    <scope>IDENTIFICATION</scope>
    <source>
        <strain evidence="3">CBS 342.82</strain>
    </source>
</reference>